<evidence type="ECO:0000313" key="6">
    <source>
        <dbReference type="EMBL" id="AWA30528.1"/>
    </source>
</evidence>
<gene>
    <name evidence="6" type="ORF">HYN48_10735</name>
</gene>
<dbReference type="CDD" id="cd04301">
    <property type="entry name" value="NAT_SF"/>
    <property type="match status" value="1"/>
</dbReference>
<dbReference type="EMBL" id="CP028811">
    <property type="protein sequence ID" value="AWA30528.1"/>
    <property type="molecule type" value="Genomic_DNA"/>
</dbReference>
<organism evidence="6 7">
    <name type="scientific">Flavobacterium magnum</name>
    <dbReference type="NCBI Taxonomy" id="2162713"/>
    <lineage>
        <taxon>Bacteria</taxon>
        <taxon>Pseudomonadati</taxon>
        <taxon>Bacteroidota</taxon>
        <taxon>Flavobacteriia</taxon>
        <taxon>Flavobacteriales</taxon>
        <taxon>Flavobacteriaceae</taxon>
        <taxon>Flavobacterium</taxon>
    </lineage>
</organism>
<protein>
    <submittedName>
        <fullName evidence="6">N-acetyltransferase</fullName>
    </submittedName>
</protein>
<dbReference type="OrthoDB" id="9799096at2"/>
<proteinExistence type="predicted"/>
<evidence type="ECO:0000256" key="1">
    <source>
        <dbReference type="ARBA" id="ARBA00022679"/>
    </source>
</evidence>
<reference evidence="6 7" key="1">
    <citation type="submission" date="2018-04" db="EMBL/GenBank/DDBJ databases">
        <title>Genome sequencing of Flavobacterium sp. HYN0048.</title>
        <authorList>
            <person name="Yi H."/>
            <person name="Baek C."/>
        </authorList>
    </citation>
    <scope>NUCLEOTIDE SEQUENCE [LARGE SCALE GENOMIC DNA]</scope>
    <source>
        <strain evidence="6 7">HYN0048</strain>
    </source>
</reference>
<dbReference type="Pfam" id="PF13420">
    <property type="entry name" value="Acetyltransf_4"/>
    <property type="match status" value="1"/>
</dbReference>
<name>A0A2S0RH18_9FLAO</name>
<accession>A0A2S0RH18</accession>
<dbReference type="Proteomes" id="UP000244193">
    <property type="component" value="Chromosome"/>
</dbReference>
<keyword evidence="2" id="KW-0012">Acyltransferase</keyword>
<evidence type="ECO:0000256" key="3">
    <source>
        <dbReference type="ARBA" id="ARBA00050603"/>
    </source>
</evidence>
<dbReference type="InterPro" id="IPR000182">
    <property type="entry name" value="GNAT_dom"/>
</dbReference>
<evidence type="ECO:0000259" key="5">
    <source>
        <dbReference type="PROSITE" id="PS51186"/>
    </source>
</evidence>
<dbReference type="KEGG" id="fmg:HYN48_10735"/>
<dbReference type="PANTHER" id="PTHR43072:SF23">
    <property type="entry name" value="UPF0039 PROTEIN C11D3.02C"/>
    <property type="match status" value="1"/>
</dbReference>
<comment type="catalytic activity">
    <reaction evidence="3">
        <text>L-methionine sulfoximine + acetyl-CoA = N-acetyl-L-methionine sulfoximine + CoA + H(+)</text>
        <dbReference type="Rhea" id="RHEA:47660"/>
        <dbReference type="ChEBI" id="CHEBI:15378"/>
        <dbReference type="ChEBI" id="CHEBI:57287"/>
        <dbReference type="ChEBI" id="CHEBI:57288"/>
        <dbReference type="ChEBI" id="CHEBI:87826"/>
        <dbReference type="ChEBI" id="CHEBI:87827"/>
    </reaction>
</comment>
<dbReference type="RefSeq" id="WP_108371569.1">
    <property type="nucleotide sequence ID" value="NZ_CP028811.1"/>
</dbReference>
<dbReference type="GO" id="GO:0016747">
    <property type="term" value="F:acyltransferase activity, transferring groups other than amino-acyl groups"/>
    <property type="evidence" value="ECO:0007669"/>
    <property type="project" value="InterPro"/>
</dbReference>
<keyword evidence="1 6" id="KW-0808">Transferase</keyword>
<dbReference type="PANTHER" id="PTHR43072">
    <property type="entry name" value="N-ACETYLTRANSFERASE"/>
    <property type="match status" value="1"/>
</dbReference>
<sequence length="165" mass="18349">MAITVRNATENDITAILEIVNHAILHTTAIYDYDARTVVQQQQWFSDKNSVGDPVVVAEVDGRVAGFGTYGSFRVKVAYRHTVEHSVYVSDGFKGRGIGKLLLETLISRASMQGHHVMIGCIDAENTGSIAFHEKFGFEVTGTLREVGFKFGRWLDLVMMQLILK</sequence>
<dbReference type="InterPro" id="IPR016181">
    <property type="entry name" value="Acyl_CoA_acyltransferase"/>
</dbReference>
<evidence type="ECO:0000256" key="2">
    <source>
        <dbReference type="ARBA" id="ARBA00023315"/>
    </source>
</evidence>
<evidence type="ECO:0000256" key="4">
    <source>
        <dbReference type="ARBA" id="ARBA00051334"/>
    </source>
</evidence>
<dbReference type="PROSITE" id="PS51186">
    <property type="entry name" value="GNAT"/>
    <property type="match status" value="1"/>
</dbReference>
<dbReference type="Gene3D" id="3.40.630.30">
    <property type="match status" value="1"/>
</dbReference>
<dbReference type="SUPFAM" id="SSF55729">
    <property type="entry name" value="Acyl-CoA N-acyltransferases (Nat)"/>
    <property type="match status" value="1"/>
</dbReference>
<comment type="catalytic activity">
    <reaction evidence="4">
        <text>L-methionine sulfone + acetyl-CoA = N-acetyl-L-methionine sulfone + CoA + H(+)</text>
        <dbReference type="Rhea" id="RHEA:47656"/>
        <dbReference type="ChEBI" id="CHEBI:15378"/>
        <dbReference type="ChEBI" id="CHEBI:57287"/>
        <dbReference type="ChEBI" id="CHEBI:57288"/>
        <dbReference type="ChEBI" id="CHEBI:87824"/>
        <dbReference type="ChEBI" id="CHEBI:87825"/>
    </reaction>
</comment>
<keyword evidence="7" id="KW-1185">Reference proteome</keyword>
<feature type="domain" description="N-acetyltransferase" evidence="5">
    <location>
        <begin position="3"/>
        <end position="164"/>
    </location>
</feature>
<dbReference type="AlphaFoldDB" id="A0A2S0RH18"/>
<dbReference type="FunFam" id="3.40.630.30:FF:000026">
    <property type="entry name" value="Phosphinothricin acetyltransferase"/>
    <property type="match status" value="1"/>
</dbReference>
<evidence type="ECO:0000313" key="7">
    <source>
        <dbReference type="Proteomes" id="UP000244193"/>
    </source>
</evidence>